<accession>A0A328HDX2</accession>
<feature type="region of interest" description="Disordered" evidence="1">
    <location>
        <begin position="1"/>
        <end position="68"/>
    </location>
</feature>
<dbReference type="RefSeq" id="WP_111904384.1">
    <property type="nucleotide sequence ID" value="NZ_QLNP01000084.1"/>
</dbReference>
<evidence type="ECO:0000313" key="3">
    <source>
        <dbReference type="Proteomes" id="UP000249166"/>
    </source>
</evidence>
<reference evidence="2 3" key="1">
    <citation type="submission" date="2018-04" db="EMBL/GenBank/DDBJ databases">
        <title>Bacteria isolated from cave deposits of Manipur.</title>
        <authorList>
            <person name="Sahoo D."/>
            <person name="Sarangthem I."/>
            <person name="Nandeibam J."/>
        </authorList>
    </citation>
    <scope>NUCLEOTIDE SEQUENCE [LARGE SCALE GENOMIC DNA]</scope>
    <source>
        <strain evidence="3">mrc11</strain>
    </source>
</reference>
<sequence length="68" mass="7325">MSEELMAAAPSGGGAPRNRTAGLIHSEGSEATRKIREQAKRRREAEAKLQLHLMETRTKSAGTPDPAL</sequence>
<comment type="caution">
    <text evidence="2">The sequence shown here is derived from an EMBL/GenBank/DDBJ whole genome shotgun (WGS) entry which is preliminary data.</text>
</comment>
<dbReference type="EMBL" id="QLNP01000084">
    <property type="protein sequence ID" value="RAM36818.1"/>
    <property type="molecule type" value="Genomic_DNA"/>
</dbReference>
<feature type="compositionally biased region" description="Basic and acidic residues" evidence="1">
    <location>
        <begin position="27"/>
        <end position="58"/>
    </location>
</feature>
<name>A0A328HDX2_ARTGO</name>
<dbReference type="OrthoDB" id="4952608at2"/>
<dbReference type="AlphaFoldDB" id="A0A328HDX2"/>
<proteinExistence type="predicted"/>
<evidence type="ECO:0000256" key="1">
    <source>
        <dbReference type="SAM" id="MobiDB-lite"/>
    </source>
</evidence>
<gene>
    <name evidence="2" type="ORF">DBZ45_13400</name>
</gene>
<protein>
    <submittedName>
        <fullName evidence="2">Uncharacterized protein</fullName>
    </submittedName>
</protein>
<evidence type="ECO:0000313" key="2">
    <source>
        <dbReference type="EMBL" id="RAM36818.1"/>
    </source>
</evidence>
<dbReference type="Proteomes" id="UP000249166">
    <property type="component" value="Unassembled WGS sequence"/>
</dbReference>
<organism evidence="2 3">
    <name type="scientific">Arthrobacter globiformis</name>
    <dbReference type="NCBI Taxonomy" id="1665"/>
    <lineage>
        <taxon>Bacteria</taxon>
        <taxon>Bacillati</taxon>
        <taxon>Actinomycetota</taxon>
        <taxon>Actinomycetes</taxon>
        <taxon>Micrococcales</taxon>
        <taxon>Micrococcaceae</taxon>
        <taxon>Arthrobacter</taxon>
    </lineage>
</organism>